<evidence type="ECO:0000313" key="9">
    <source>
        <dbReference type="Proteomes" id="UP001152795"/>
    </source>
</evidence>
<feature type="non-terminal residue" evidence="8">
    <location>
        <position position="1"/>
    </location>
</feature>
<keyword evidence="2 8" id="KW-0240">DNA-directed RNA polymerase</keyword>
<evidence type="ECO:0000256" key="4">
    <source>
        <dbReference type="ARBA" id="ARBA00022695"/>
    </source>
</evidence>
<evidence type="ECO:0000256" key="7">
    <source>
        <dbReference type="ARBA" id="ARBA00023163"/>
    </source>
</evidence>
<dbReference type="PANTHER" id="PTHR48446:SF1">
    <property type="entry name" value="DNA-DIRECTED RNA POLYMERASE SUBUNIT BETA' N-TERMINAL SECTION"/>
    <property type="match status" value="1"/>
</dbReference>
<dbReference type="InterPro" id="IPR044893">
    <property type="entry name" value="RNA_pol_Rpb1_clamp_domain"/>
</dbReference>
<accession>A0A7D9LBV9</accession>
<comment type="caution">
    <text evidence="8">The sequence shown here is derived from an EMBL/GenBank/DDBJ whole genome shotgun (WGS) entry which is preliminary data.</text>
</comment>
<dbReference type="Pfam" id="PF04997">
    <property type="entry name" value="RNA_pol_Rpb1_1"/>
    <property type="match status" value="1"/>
</dbReference>
<dbReference type="GO" id="GO:0006351">
    <property type="term" value="P:DNA-templated transcription"/>
    <property type="evidence" value="ECO:0007669"/>
    <property type="project" value="InterPro"/>
</dbReference>
<evidence type="ECO:0000256" key="2">
    <source>
        <dbReference type="ARBA" id="ARBA00022478"/>
    </source>
</evidence>
<dbReference type="GO" id="GO:0003677">
    <property type="term" value="F:DNA binding"/>
    <property type="evidence" value="ECO:0007669"/>
    <property type="project" value="InterPro"/>
</dbReference>
<dbReference type="Proteomes" id="UP001152795">
    <property type="component" value="Unassembled WGS sequence"/>
</dbReference>
<dbReference type="GO" id="GO:0003899">
    <property type="term" value="F:DNA-directed RNA polymerase activity"/>
    <property type="evidence" value="ECO:0007669"/>
    <property type="project" value="UniProtKB-EC"/>
</dbReference>
<dbReference type="Gene3D" id="4.10.860.120">
    <property type="entry name" value="RNA polymerase II, clamp domain"/>
    <property type="match status" value="1"/>
</dbReference>
<proteinExistence type="predicted"/>
<keyword evidence="7" id="KW-0804">Transcription</keyword>
<evidence type="ECO:0000256" key="6">
    <source>
        <dbReference type="ARBA" id="ARBA00022833"/>
    </source>
</evidence>
<dbReference type="PANTHER" id="PTHR48446">
    <property type="entry name" value="DNA-DIRECTED RNA POLYMERASE SUBUNIT BETA' N-TERMINAL SECTION"/>
    <property type="match status" value="1"/>
</dbReference>
<dbReference type="GO" id="GO:0046872">
    <property type="term" value="F:metal ion binding"/>
    <property type="evidence" value="ECO:0007669"/>
    <property type="project" value="UniProtKB-KW"/>
</dbReference>
<name>A0A7D9LBV9_PARCT</name>
<dbReference type="AlphaFoldDB" id="A0A7D9LBV9"/>
<keyword evidence="9" id="KW-1185">Reference proteome</keyword>
<keyword evidence="6" id="KW-0862">Zinc</keyword>
<protein>
    <recommendedName>
        <fullName evidence="1">DNA-directed RNA polymerase</fullName>
        <ecNumber evidence="1">2.7.7.6</ecNumber>
    </recommendedName>
</protein>
<dbReference type="SUPFAM" id="SSF64484">
    <property type="entry name" value="beta and beta-prime subunits of DNA dependent RNA-polymerase"/>
    <property type="match status" value="1"/>
</dbReference>
<dbReference type="InterPro" id="IPR007080">
    <property type="entry name" value="RNA_pol_Rpb1_1"/>
</dbReference>
<dbReference type="InterPro" id="IPR015700">
    <property type="entry name" value="RPC1"/>
</dbReference>
<dbReference type="GO" id="GO:0000428">
    <property type="term" value="C:DNA-directed RNA polymerase complex"/>
    <property type="evidence" value="ECO:0007669"/>
    <property type="project" value="UniProtKB-KW"/>
</dbReference>
<reference evidence="8" key="1">
    <citation type="submission" date="2020-04" db="EMBL/GenBank/DDBJ databases">
        <authorList>
            <person name="Alioto T."/>
            <person name="Alioto T."/>
            <person name="Gomez Garrido J."/>
        </authorList>
    </citation>
    <scope>NUCLEOTIDE SEQUENCE</scope>
    <source>
        <strain evidence="8">A484AB</strain>
    </source>
</reference>
<sequence length="110" mass="12406">MVKEQFRETDAARRISHLEFGIFSPSHMQQNSQIQCVSKNLYTPENARKPALFGVLDPQLGISNKDRLCTTCGKQLADCVGHYGFIDLELPVFHVGYFKATISILQCICK</sequence>
<organism evidence="8 9">
    <name type="scientific">Paramuricea clavata</name>
    <name type="common">Red gorgonian</name>
    <name type="synonym">Violescent sea-whip</name>
    <dbReference type="NCBI Taxonomy" id="317549"/>
    <lineage>
        <taxon>Eukaryota</taxon>
        <taxon>Metazoa</taxon>
        <taxon>Cnidaria</taxon>
        <taxon>Anthozoa</taxon>
        <taxon>Octocorallia</taxon>
        <taxon>Malacalcyonacea</taxon>
        <taxon>Plexauridae</taxon>
        <taxon>Paramuricea</taxon>
    </lineage>
</organism>
<keyword evidence="3" id="KW-0808">Transferase</keyword>
<evidence type="ECO:0000256" key="3">
    <source>
        <dbReference type="ARBA" id="ARBA00022679"/>
    </source>
</evidence>
<evidence type="ECO:0000313" key="8">
    <source>
        <dbReference type="EMBL" id="CAB4031657.1"/>
    </source>
</evidence>
<evidence type="ECO:0000256" key="5">
    <source>
        <dbReference type="ARBA" id="ARBA00022723"/>
    </source>
</evidence>
<dbReference type="EMBL" id="CACRXK020017807">
    <property type="protein sequence ID" value="CAB4031657.1"/>
    <property type="molecule type" value="Genomic_DNA"/>
</dbReference>
<keyword evidence="4" id="KW-0548">Nucleotidyltransferase</keyword>
<evidence type="ECO:0000256" key="1">
    <source>
        <dbReference type="ARBA" id="ARBA00012418"/>
    </source>
</evidence>
<dbReference type="EC" id="2.7.7.6" evidence="1"/>
<gene>
    <name evidence="8" type="ORF">PACLA_8A089277</name>
</gene>
<keyword evidence="5" id="KW-0479">Metal-binding</keyword>
<dbReference type="FunFam" id="4.10.860.120:FF:000004">
    <property type="entry name" value="DNA-directed RNA polymerase subunit"/>
    <property type="match status" value="1"/>
</dbReference>
<dbReference type="OrthoDB" id="270392at2759"/>